<keyword evidence="2" id="KW-1185">Reference proteome</keyword>
<proteinExistence type="predicted"/>
<reference evidence="1" key="3">
    <citation type="submission" date="2022-06" db="UniProtKB">
        <authorList>
            <consortium name="EnsemblPlants"/>
        </authorList>
    </citation>
    <scope>IDENTIFICATION</scope>
</reference>
<dbReference type="Proteomes" id="UP000015106">
    <property type="component" value="Chromosome 7"/>
</dbReference>
<evidence type="ECO:0000313" key="2">
    <source>
        <dbReference type="Proteomes" id="UP000015106"/>
    </source>
</evidence>
<dbReference type="EnsemblPlants" id="TuG1812G0700000087.01.T01">
    <property type="protein sequence ID" value="TuG1812G0700000087.01.T01.cds295990"/>
    <property type="gene ID" value="TuG1812G0700000087.01"/>
</dbReference>
<reference evidence="2" key="1">
    <citation type="journal article" date="2013" name="Nature">
        <title>Draft genome of the wheat A-genome progenitor Triticum urartu.</title>
        <authorList>
            <person name="Ling H.Q."/>
            <person name="Zhao S."/>
            <person name="Liu D."/>
            <person name="Wang J."/>
            <person name="Sun H."/>
            <person name="Zhang C."/>
            <person name="Fan H."/>
            <person name="Li D."/>
            <person name="Dong L."/>
            <person name="Tao Y."/>
            <person name="Gao C."/>
            <person name="Wu H."/>
            <person name="Li Y."/>
            <person name="Cui Y."/>
            <person name="Guo X."/>
            <person name="Zheng S."/>
            <person name="Wang B."/>
            <person name="Yu K."/>
            <person name="Liang Q."/>
            <person name="Yang W."/>
            <person name="Lou X."/>
            <person name="Chen J."/>
            <person name="Feng M."/>
            <person name="Jian J."/>
            <person name="Zhang X."/>
            <person name="Luo G."/>
            <person name="Jiang Y."/>
            <person name="Liu J."/>
            <person name="Wang Z."/>
            <person name="Sha Y."/>
            <person name="Zhang B."/>
            <person name="Wu H."/>
            <person name="Tang D."/>
            <person name="Shen Q."/>
            <person name="Xue P."/>
            <person name="Zou S."/>
            <person name="Wang X."/>
            <person name="Liu X."/>
            <person name="Wang F."/>
            <person name="Yang Y."/>
            <person name="An X."/>
            <person name="Dong Z."/>
            <person name="Zhang K."/>
            <person name="Zhang X."/>
            <person name="Luo M.C."/>
            <person name="Dvorak J."/>
            <person name="Tong Y."/>
            <person name="Wang J."/>
            <person name="Yang H."/>
            <person name="Li Z."/>
            <person name="Wang D."/>
            <person name="Zhang A."/>
            <person name="Wang J."/>
        </authorList>
    </citation>
    <scope>NUCLEOTIDE SEQUENCE</scope>
    <source>
        <strain evidence="2">cv. G1812</strain>
    </source>
</reference>
<name>A0A8R7UYY4_TRIUA</name>
<dbReference type="AlphaFoldDB" id="A0A8R7UYY4"/>
<dbReference type="Gramene" id="TuG1812G0700000087.01.T01">
    <property type="protein sequence ID" value="TuG1812G0700000087.01.T01.cds295990"/>
    <property type="gene ID" value="TuG1812G0700000087.01"/>
</dbReference>
<protein>
    <submittedName>
        <fullName evidence="1">Uncharacterized protein</fullName>
    </submittedName>
</protein>
<accession>A0A8R7UYY4</accession>
<sequence length="83" mass="9188">MKPHSTLVVYATMKMHAQPPEDTLKFEVLMIIVQSKGDDGKMESSISGKLKMDSGFMVHVKNLKAEVYQAMLTAITCDPPSCK</sequence>
<organism evidence="1 2">
    <name type="scientific">Triticum urartu</name>
    <name type="common">Red wild einkorn</name>
    <name type="synonym">Crithodium urartu</name>
    <dbReference type="NCBI Taxonomy" id="4572"/>
    <lineage>
        <taxon>Eukaryota</taxon>
        <taxon>Viridiplantae</taxon>
        <taxon>Streptophyta</taxon>
        <taxon>Embryophyta</taxon>
        <taxon>Tracheophyta</taxon>
        <taxon>Spermatophyta</taxon>
        <taxon>Magnoliopsida</taxon>
        <taxon>Liliopsida</taxon>
        <taxon>Poales</taxon>
        <taxon>Poaceae</taxon>
        <taxon>BOP clade</taxon>
        <taxon>Pooideae</taxon>
        <taxon>Triticodae</taxon>
        <taxon>Triticeae</taxon>
        <taxon>Triticinae</taxon>
        <taxon>Triticum</taxon>
    </lineage>
</organism>
<reference evidence="1" key="2">
    <citation type="submission" date="2018-03" db="EMBL/GenBank/DDBJ databases">
        <title>The Triticum urartu genome reveals the dynamic nature of wheat genome evolution.</title>
        <authorList>
            <person name="Ling H."/>
            <person name="Ma B."/>
            <person name="Shi X."/>
            <person name="Liu H."/>
            <person name="Dong L."/>
            <person name="Sun H."/>
            <person name="Cao Y."/>
            <person name="Gao Q."/>
            <person name="Zheng S."/>
            <person name="Li Y."/>
            <person name="Yu Y."/>
            <person name="Du H."/>
            <person name="Qi M."/>
            <person name="Li Y."/>
            <person name="Yu H."/>
            <person name="Cui Y."/>
            <person name="Wang N."/>
            <person name="Chen C."/>
            <person name="Wu H."/>
            <person name="Zhao Y."/>
            <person name="Zhang J."/>
            <person name="Li Y."/>
            <person name="Zhou W."/>
            <person name="Zhang B."/>
            <person name="Hu W."/>
            <person name="Eijk M."/>
            <person name="Tang J."/>
            <person name="Witsenboer H."/>
            <person name="Zhao S."/>
            <person name="Li Z."/>
            <person name="Zhang A."/>
            <person name="Wang D."/>
            <person name="Liang C."/>
        </authorList>
    </citation>
    <scope>NUCLEOTIDE SEQUENCE [LARGE SCALE GENOMIC DNA]</scope>
    <source>
        <strain evidence="1">cv. G1812</strain>
    </source>
</reference>
<evidence type="ECO:0000313" key="1">
    <source>
        <dbReference type="EnsemblPlants" id="TuG1812G0700000087.01.T01.cds295990"/>
    </source>
</evidence>